<evidence type="ECO:0000259" key="8">
    <source>
        <dbReference type="Pfam" id="PF10208"/>
    </source>
</evidence>
<dbReference type="Gene3D" id="1.10.225.10">
    <property type="entry name" value="Saposin-like"/>
    <property type="match status" value="1"/>
</dbReference>
<evidence type="ECO:0000256" key="6">
    <source>
        <dbReference type="ARBA" id="ARBA00023157"/>
    </source>
</evidence>
<dbReference type="SUPFAM" id="SSF68906">
    <property type="entry name" value="SAP domain"/>
    <property type="match status" value="1"/>
</dbReference>
<dbReference type="Gene3D" id="1.10.720.30">
    <property type="entry name" value="SAP domain"/>
    <property type="match status" value="1"/>
</dbReference>
<dbReference type="Proteomes" id="UP000838412">
    <property type="component" value="Chromosome 5"/>
</dbReference>
<dbReference type="EMBL" id="OV696690">
    <property type="protein sequence ID" value="CAH1265014.1"/>
    <property type="molecule type" value="Genomic_DNA"/>
</dbReference>
<evidence type="ECO:0000256" key="7">
    <source>
        <dbReference type="ARBA" id="ARBA00032923"/>
    </source>
</evidence>
<dbReference type="InterPro" id="IPR045332">
    <property type="entry name" value="ARMET_N"/>
</dbReference>
<dbReference type="FunFam" id="1.10.225.10:FF:000003">
    <property type="entry name" value="Mesencephalic astrocyte-derived neurotrophic factor"/>
    <property type="match status" value="1"/>
</dbReference>
<dbReference type="OrthoDB" id="5597848at2759"/>
<evidence type="ECO:0000259" key="9">
    <source>
        <dbReference type="Pfam" id="PF20145"/>
    </source>
</evidence>
<sequence>MTVTVSGQKLFWTDKMNVSVLCICVCFAVFSLLAGIAQAKAKSDDDCEVCIKFLTRLSDSIPEEDASSMEKIEKHLRKACASAKGKENRFCYYIGATEDAATGIVNEVTKPMSWRKPVNKVCHSLKSKDAQICDLKYEKTVDWKTVDLKKLRVKELKKILNDWGEECKGCAEKTDFIKLIEQLKTKYVPHQEL</sequence>
<keyword evidence="4" id="KW-0964">Secreted</keyword>
<dbReference type="GO" id="GO:0005615">
    <property type="term" value="C:extracellular space"/>
    <property type="evidence" value="ECO:0007669"/>
    <property type="project" value="TreeGrafter"/>
</dbReference>
<evidence type="ECO:0000313" key="10">
    <source>
        <dbReference type="EMBL" id="CAH1265014.1"/>
    </source>
</evidence>
<evidence type="ECO:0000256" key="3">
    <source>
        <dbReference type="ARBA" id="ARBA00014267"/>
    </source>
</evidence>
<dbReference type="Pfam" id="PF10208">
    <property type="entry name" value="ARMET_C"/>
    <property type="match status" value="1"/>
</dbReference>
<dbReference type="PANTHER" id="PTHR12990">
    <property type="entry name" value="ARMET-LIKE PROTEIN"/>
    <property type="match status" value="1"/>
</dbReference>
<organism evidence="10 11">
    <name type="scientific">Branchiostoma lanceolatum</name>
    <name type="common">Common lancelet</name>
    <name type="synonym">Amphioxus lanceolatum</name>
    <dbReference type="NCBI Taxonomy" id="7740"/>
    <lineage>
        <taxon>Eukaryota</taxon>
        <taxon>Metazoa</taxon>
        <taxon>Chordata</taxon>
        <taxon>Cephalochordata</taxon>
        <taxon>Leptocardii</taxon>
        <taxon>Amphioxiformes</taxon>
        <taxon>Branchiostomatidae</taxon>
        <taxon>Branchiostoma</taxon>
    </lineage>
</organism>
<comment type="subcellular location">
    <subcellularLocation>
        <location evidence="1">Secreted</location>
    </subcellularLocation>
</comment>
<reference evidence="10" key="1">
    <citation type="submission" date="2022-01" db="EMBL/GenBank/DDBJ databases">
        <authorList>
            <person name="Braso-Vives M."/>
        </authorList>
    </citation>
    <scope>NUCLEOTIDE SEQUENCE</scope>
</reference>
<feature type="domain" description="ARMET C-terminal" evidence="8">
    <location>
        <begin position="145"/>
        <end position="187"/>
    </location>
</feature>
<dbReference type="InterPro" id="IPR036361">
    <property type="entry name" value="SAP_dom_sf"/>
</dbReference>
<evidence type="ECO:0000256" key="1">
    <source>
        <dbReference type="ARBA" id="ARBA00004613"/>
    </source>
</evidence>
<dbReference type="InterPro" id="IPR019345">
    <property type="entry name" value="ARMET_C"/>
</dbReference>
<name>A0A8J9ZZB0_BRALA</name>
<accession>A0A8J9ZZB0</accession>
<dbReference type="InterPro" id="IPR045333">
    <property type="entry name" value="ARMET-like"/>
</dbReference>
<proteinExistence type="inferred from homology"/>
<evidence type="ECO:0000256" key="2">
    <source>
        <dbReference type="ARBA" id="ARBA00005617"/>
    </source>
</evidence>
<dbReference type="GO" id="GO:0031175">
    <property type="term" value="P:neuron projection development"/>
    <property type="evidence" value="ECO:0007669"/>
    <property type="project" value="TreeGrafter"/>
</dbReference>
<dbReference type="PANTHER" id="PTHR12990:SF5">
    <property type="entry name" value="MESENCEPHALIC ASTROCYTE-DERIVED NEUROTROPHIC FACTOR HOMOLOG"/>
    <property type="match status" value="1"/>
</dbReference>
<dbReference type="Pfam" id="PF20145">
    <property type="entry name" value="ARMET_N"/>
    <property type="match status" value="1"/>
</dbReference>
<comment type="similarity">
    <text evidence="2">Belongs to the ARMET family.</text>
</comment>
<evidence type="ECO:0000256" key="5">
    <source>
        <dbReference type="ARBA" id="ARBA00022729"/>
    </source>
</evidence>
<dbReference type="AlphaFoldDB" id="A0A8J9ZZB0"/>
<keyword evidence="5" id="KW-0732">Signal</keyword>
<protein>
    <recommendedName>
        <fullName evidence="3">Mesencephalic astrocyte-derived neurotrophic factor homolog</fullName>
    </recommendedName>
    <alternativeName>
        <fullName evidence="7">MANF/CDNF-like protein</fullName>
    </alternativeName>
</protein>
<dbReference type="GO" id="GO:0071542">
    <property type="term" value="P:dopaminergic neuron differentiation"/>
    <property type="evidence" value="ECO:0007669"/>
    <property type="project" value="TreeGrafter"/>
</dbReference>
<dbReference type="FunFam" id="1.10.720.30:FF:000003">
    <property type="entry name" value="Mesencephalic astrocyte-derived neurotrophic factor"/>
    <property type="match status" value="1"/>
</dbReference>
<feature type="domain" description="ARMET N-terminal" evidence="9">
    <location>
        <begin position="46"/>
        <end position="141"/>
    </location>
</feature>
<evidence type="ECO:0000313" key="11">
    <source>
        <dbReference type="Proteomes" id="UP000838412"/>
    </source>
</evidence>
<keyword evidence="6" id="KW-1015">Disulfide bond</keyword>
<dbReference type="GO" id="GO:0005783">
    <property type="term" value="C:endoplasmic reticulum"/>
    <property type="evidence" value="ECO:0007669"/>
    <property type="project" value="TreeGrafter"/>
</dbReference>
<gene>
    <name evidence="10" type="primary">MANF</name>
    <name evidence="10" type="ORF">BLAG_LOCUS19138</name>
</gene>
<evidence type="ECO:0000256" key="4">
    <source>
        <dbReference type="ARBA" id="ARBA00022525"/>
    </source>
</evidence>
<keyword evidence="11" id="KW-1185">Reference proteome</keyword>